<feature type="compositionally biased region" description="Basic and acidic residues" evidence="9">
    <location>
        <begin position="612"/>
        <end position="624"/>
    </location>
</feature>
<evidence type="ECO:0000256" key="2">
    <source>
        <dbReference type="ARBA" id="ARBA00022448"/>
    </source>
</evidence>
<protein>
    <recommendedName>
        <fullName evidence="8">Nuclear pore complex protein</fullName>
    </recommendedName>
</protein>
<keyword evidence="6 8" id="KW-0906">Nuclear pore complex</keyword>
<evidence type="ECO:0000256" key="3">
    <source>
        <dbReference type="ARBA" id="ARBA00022816"/>
    </source>
</evidence>
<evidence type="ECO:0000256" key="6">
    <source>
        <dbReference type="ARBA" id="ARBA00023132"/>
    </source>
</evidence>
<keyword evidence="2 8" id="KW-0813">Transport</keyword>
<dbReference type="InterPro" id="IPR007252">
    <property type="entry name" value="Nup84/Nup107"/>
</dbReference>
<reference evidence="10" key="1">
    <citation type="submission" date="2023-10" db="EMBL/GenBank/DDBJ databases">
        <title>Genome assembly of Pristionchus species.</title>
        <authorList>
            <person name="Yoshida K."/>
            <person name="Sommer R.J."/>
        </authorList>
    </citation>
    <scope>NUCLEOTIDE SEQUENCE</scope>
    <source>
        <strain evidence="10">RS0144</strain>
    </source>
</reference>
<dbReference type="GO" id="GO:0031080">
    <property type="term" value="C:nuclear pore outer ring"/>
    <property type="evidence" value="ECO:0007669"/>
    <property type="project" value="TreeGrafter"/>
</dbReference>
<gene>
    <name evidence="10" type="ORF">PENTCL1PPCAC_25458</name>
</gene>
<dbReference type="Gene3D" id="1.10.3450.20">
    <property type="match status" value="1"/>
</dbReference>
<evidence type="ECO:0000256" key="5">
    <source>
        <dbReference type="ARBA" id="ARBA00023010"/>
    </source>
</evidence>
<dbReference type="GO" id="GO:0017056">
    <property type="term" value="F:structural constituent of nuclear pore"/>
    <property type="evidence" value="ECO:0007669"/>
    <property type="project" value="UniProtKB-UniRule"/>
</dbReference>
<accession>A0AAV5UA59</accession>
<comment type="subunit">
    <text evidence="8">Part of the nuclear pore complex (NPC).</text>
</comment>
<keyword evidence="8" id="KW-0472">Membrane</keyword>
<dbReference type="GO" id="GO:0006406">
    <property type="term" value="P:mRNA export from nucleus"/>
    <property type="evidence" value="ECO:0007669"/>
    <property type="project" value="TreeGrafter"/>
</dbReference>
<dbReference type="Gene3D" id="1.20.190.50">
    <property type="match status" value="1"/>
</dbReference>
<evidence type="ECO:0000256" key="4">
    <source>
        <dbReference type="ARBA" id="ARBA00022927"/>
    </source>
</evidence>
<evidence type="ECO:0000256" key="7">
    <source>
        <dbReference type="ARBA" id="ARBA00023242"/>
    </source>
</evidence>
<comment type="function">
    <text evidence="8">Functions as a component of the nuclear pore complex (NPC).</text>
</comment>
<name>A0AAV5UA59_9BILA</name>
<feature type="region of interest" description="Disordered" evidence="9">
    <location>
        <begin position="1"/>
        <end position="26"/>
    </location>
</feature>
<evidence type="ECO:0000256" key="9">
    <source>
        <dbReference type="SAM" id="MobiDB-lite"/>
    </source>
</evidence>
<keyword evidence="5 8" id="KW-0811">Translocation</keyword>
<dbReference type="GO" id="GO:0006606">
    <property type="term" value="P:protein import into nucleus"/>
    <property type="evidence" value="ECO:0007669"/>
    <property type="project" value="TreeGrafter"/>
</dbReference>
<comment type="caution">
    <text evidence="10">The sequence shown here is derived from an EMBL/GenBank/DDBJ whole genome shotgun (WGS) entry which is preliminary data.</text>
</comment>
<dbReference type="GO" id="GO:0000973">
    <property type="term" value="P:post-transcriptional tethering of RNA polymerase II gene DNA at nuclear periphery"/>
    <property type="evidence" value="ECO:0007669"/>
    <property type="project" value="TreeGrafter"/>
</dbReference>
<comment type="subcellular location">
    <subcellularLocation>
        <location evidence="8">Nucleus</location>
        <location evidence="8">Nuclear pore complex</location>
    </subcellularLocation>
    <subcellularLocation>
        <location evidence="8">Nucleus membrane</location>
    </subcellularLocation>
</comment>
<feature type="non-terminal residue" evidence="10">
    <location>
        <position position="1"/>
    </location>
</feature>
<evidence type="ECO:0000313" key="11">
    <source>
        <dbReference type="Proteomes" id="UP001432027"/>
    </source>
</evidence>
<evidence type="ECO:0000256" key="8">
    <source>
        <dbReference type="RuleBase" id="RU365072"/>
    </source>
</evidence>
<dbReference type="Pfam" id="PF04121">
    <property type="entry name" value="Nup84_Nup100"/>
    <property type="match status" value="1"/>
</dbReference>
<dbReference type="PANTHER" id="PTHR13003">
    <property type="entry name" value="NUP107-RELATED"/>
    <property type="match status" value="1"/>
</dbReference>
<keyword evidence="3" id="KW-0509">mRNA transport</keyword>
<dbReference type="AlphaFoldDB" id="A0AAV5UA59"/>
<proteinExistence type="inferred from homology"/>
<organism evidence="10 11">
    <name type="scientific">Pristionchus entomophagus</name>
    <dbReference type="NCBI Taxonomy" id="358040"/>
    <lineage>
        <taxon>Eukaryota</taxon>
        <taxon>Metazoa</taxon>
        <taxon>Ecdysozoa</taxon>
        <taxon>Nematoda</taxon>
        <taxon>Chromadorea</taxon>
        <taxon>Rhabditida</taxon>
        <taxon>Rhabditina</taxon>
        <taxon>Diplogasteromorpha</taxon>
        <taxon>Diplogasteroidea</taxon>
        <taxon>Neodiplogasteridae</taxon>
        <taxon>Pristionchus</taxon>
    </lineage>
</organism>
<evidence type="ECO:0000313" key="10">
    <source>
        <dbReference type="EMBL" id="GMT03284.1"/>
    </source>
</evidence>
<dbReference type="EMBL" id="BTSX01000006">
    <property type="protein sequence ID" value="GMT03284.1"/>
    <property type="molecule type" value="Genomic_DNA"/>
</dbReference>
<comment type="similarity">
    <text evidence="1 8">Belongs to the nucleoporin Nup84/Nup107 family.</text>
</comment>
<dbReference type="Proteomes" id="UP001432027">
    <property type="component" value="Unassembled WGS sequence"/>
</dbReference>
<feature type="region of interest" description="Disordered" evidence="9">
    <location>
        <begin position="612"/>
        <end position="631"/>
    </location>
</feature>
<dbReference type="PANTHER" id="PTHR13003:SF2">
    <property type="entry name" value="NUCLEAR PORE COMPLEX PROTEIN NUP107"/>
    <property type="match status" value="1"/>
</dbReference>
<sequence length="764" mass="85086">SQMMEVDTSYGGQARQHEDHADAAAAAAAEEAELARLATLPVINIHDQEGISYTLSTTLCEDFHKFEGAQDGTDEIFAESYDLCGKAVQALEGTIRSSGRRDPKVVGALKQLRSEVEAYRLVLLAHNYEDQVEAAKDVSLLAHACAHDDDTRQLMTLLRWSEQAAADDPNGFADLCSQYDTFQTVANLKRDTTNACLRGNSTDLGADFDSKSSGDDGALIDKVYRVVFALVRCGKYEEARELLIKTGAASLAPLLSLRRVQDDFALTPFEQENPYLKMLQKRKLFKKTITSLLNREGSTLSQPLRVLWAALAGRVEPLLSLANKTEDRIWVLANAAVEAKLDELAGGEVCCDAPGSVQSIFGEVLPHESWPYFRLYSALLREDARDAVRFAAEFIADYEKSDKAVPEHLLRFMAHLVIIFRNTKRQHDVTLGNRIILKYTGKLLTLSLTHLIPFYVNYLNDATGKSVTMQTMYRLKSVASRLSFLEALSAAGQDYRTLAREVVVKSRKDEANSPSDLIDRFRWLLYREWETEGAAVVEACVLLRTFLESGDDSSVRALLEVCAARDGSLADRVRARGDHLAAAVRRACAEYTEFVYYLNGVDAFDAWRQAHGERANERRKDSTRSDVTSGSSMMYSAEAALESKRAGERADRLRATESMLSAKGVAMLDMFVRHDGWRMGGGGGEMEEERMRSLAVLRDRYFSSSLLRMAQMLAESGEERAALETSTLVHSLRLHEDISKEKLHTYLQYIHKVTGSSLGQLSIA</sequence>
<keyword evidence="4" id="KW-0653">Protein transport</keyword>
<keyword evidence="7 8" id="KW-0539">Nucleus</keyword>
<evidence type="ECO:0000256" key="1">
    <source>
        <dbReference type="ARBA" id="ARBA00009510"/>
    </source>
</evidence>
<keyword evidence="11" id="KW-1185">Reference proteome</keyword>
<dbReference type="GO" id="GO:0031965">
    <property type="term" value="C:nuclear membrane"/>
    <property type="evidence" value="ECO:0007669"/>
    <property type="project" value="UniProtKB-SubCell"/>
</dbReference>